<dbReference type="Gene3D" id="4.10.60.10">
    <property type="entry name" value="Zinc finger, CCHC-type"/>
    <property type="match status" value="1"/>
</dbReference>
<reference evidence="1" key="1">
    <citation type="journal article" date="2014" name="PLoS ONE">
        <title>Transcriptome-Based Identification of ABC Transporters in the Western Tarnished Plant Bug Lygus hesperus.</title>
        <authorList>
            <person name="Hull J.J."/>
            <person name="Chaney K."/>
            <person name="Geib S.M."/>
            <person name="Fabrick J.A."/>
            <person name="Brent C.S."/>
            <person name="Walsh D."/>
            <person name="Lavine L.C."/>
        </authorList>
    </citation>
    <scope>NUCLEOTIDE SEQUENCE</scope>
</reference>
<feature type="non-terminal residue" evidence="1">
    <location>
        <position position="1"/>
    </location>
</feature>
<proteinExistence type="predicted"/>
<feature type="non-terminal residue" evidence="1">
    <location>
        <position position="117"/>
    </location>
</feature>
<reference evidence="1" key="2">
    <citation type="submission" date="2014-07" db="EMBL/GenBank/DDBJ databases">
        <authorList>
            <person name="Hull J."/>
        </authorList>
    </citation>
    <scope>NUCLEOTIDE SEQUENCE</scope>
</reference>
<sequence>ICRAFEVSKFNACLIDKESKAESIDAIGPRKMDRRPPGQHTFQCNKCGYRHAMRACPAFNKNCAKCREPHHFAKCCPKNVTHNLDIEVAEEEEEDPNNIVSTEEPANISTLYTNDLY</sequence>
<protein>
    <submittedName>
        <fullName evidence="1">Gag-Pol polyprotein</fullName>
    </submittedName>
</protein>
<dbReference type="EMBL" id="GBHO01012595">
    <property type="protein sequence ID" value="JAG31009.1"/>
    <property type="molecule type" value="Transcribed_RNA"/>
</dbReference>
<name>A0A0A9YFR7_LYGHE</name>
<accession>A0A0A9YFR7</accession>
<dbReference type="AlphaFoldDB" id="A0A0A9YFR7"/>
<gene>
    <name evidence="1" type="primary">gag-pol_24</name>
    <name evidence="1" type="ORF">CM83_104076</name>
</gene>
<organism evidence="1">
    <name type="scientific">Lygus hesperus</name>
    <name type="common">Western plant bug</name>
    <dbReference type="NCBI Taxonomy" id="30085"/>
    <lineage>
        <taxon>Eukaryota</taxon>
        <taxon>Metazoa</taxon>
        <taxon>Ecdysozoa</taxon>
        <taxon>Arthropoda</taxon>
        <taxon>Hexapoda</taxon>
        <taxon>Insecta</taxon>
        <taxon>Pterygota</taxon>
        <taxon>Neoptera</taxon>
        <taxon>Paraneoptera</taxon>
        <taxon>Hemiptera</taxon>
        <taxon>Heteroptera</taxon>
        <taxon>Panheteroptera</taxon>
        <taxon>Cimicomorpha</taxon>
        <taxon>Miridae</taxon>
        <taxon>Mirini</taxon>
        <taxon>Lygus</taxon>
    </lineage>
</organism>
<evidence type="ECO:0000313" key="1">
    <source>
        <dbReference type="EMBL" id="JAG31009.1"/>
    </source>
</evidence>